<accession>A0A3R9LPS7</accession>
<reference evidence="1 2" key="1">
    <citation type="submission" date="2018-12" db="EMBL/GenBank/DDBJ databases">
        <authorList>
            <person name="Feng G."/>
            <person name="Zhu H."/>
        </authorList>
    </citation>
    <scope>NUCLEOTIDE SEQUENCE [LARGE SCALE GENOMIC DNA]</scope>
    <source>
        <strain evidence="1 2">9PBR-2</strain>
    </source>
</reference>
<sequence length="99" mass="11266">MKLNEVIAAIDEQHEAAIIFVKKVNGKVLPNSEAVLVVIGEEEGDWKTDQIASKYCPGFEYFLEVFIIQDMIDDLKGMANYNTLDQQVNRIIHYAEFDA</sequence>
<proteinExistence type="predicted"/>
<comment type="caution">
    <text evidence="1">The sequence shown here is derived from an EMBL/GenBank/DDBJ whole genome shotgun (WGS) entry which is preliminary data.</text>
</comment>
<gene>
    <name evidence="1" type="ORF">EI290_18860</name>
</gene>
<dbReference type="Proteomes" id="UP000280066">
    <property type="component" value="Unassembled WGS sequence"/>
</dbReference>
<dbReference type="EMBL" id="RWIS01000015">
    <property type="protein sequence ID" value="RSK24719.1"/>
    <property type="molecule type" value="Genomic_DNA"/>
</dbReference>
<dbReference type="RefSeq" id="WP_125433225.1">
    <property type="nucleotide sequence ID" value="NZ_RWIS01000015.1"/>
</dbReference>
<name>A0A3R9LPS7_9BACT</name>
<evidence type="ECO:0000313" key="2">
    <source>
        <dbReference type="Proteomes" id="UP000280066"/>
    </source>
</evidence>
<dbReference type="AlphaFoldDB" id="A0A3R9LPS7"/>
<evidence type="ECO:0000313" key="1">
    <source>
        <dbReference type="EMBL" id="RSK24719.1"/>
    </source>
</evidence>
<dbReference type="OrthoDB" id="981556at2"/>
<protein>
    <submittedName>
        <fullName evidence="1">Uncharacterized protein</fullName>
    </submittedName>
</protein>
<keyword evidence="2" id="KW-1185">Reference proteome</keyword>
<organism evidence="1 2">
    <name type="scientific">Hymenobacter metallilatus</name>
    <dbReference type="NCBI Taxonomy" id="2493666"/>
    <lineage>
        <taxon>Bacteria</taxon>
        <taxon>Pseudomonadati</taxon>
        <taxon>Bacteroidota</taxon>
        <taxon>Cytophagia</taxon>
        <taxon>Cytophagales</taxon>
        <taxon>Hymenobacteraceae</taxon>
        <taxon>Hymenobacter</taxon>
    </lineage>
</organism>